<dbReference type="CDD" id="cd00614">
    <property type="entry name" value="CGS_like"/>
    <property type="match status" value="1"/>
</dbReference>
<dbReference type="InterPro" id="IPR015422">
    <property type="entry name" value="PyrdxlP-dep_Trfase_small"/>
</dbReference>
<gene>
    <name evidence="6" type="ORF">ACG33_02485</name>
</gene>
<dbReference type="FunFam" id="3.40.640.10:FF:000009">
    <property type="entry name" value="Cystathionine gamma-synthase homolog"/>
    <property type="match status" value="1"/>
</dbReference>
<evidence type="ECO:0000256" key="1">
    <source>
        <dbReference type="ARBA" id="ARBA00001933"/>
    </source>
</evidence>
<dbReference type="PANTHER" id="PTHR11808:SF15">
    <property type="entry name" value="CYSTATHIONINE GAMMA-LYASE"/>
    <property type="match status" value="1"/>
</dbReference>
<dbReference type="InterPro" id="IPR000277">
    <property type="entry name" value="Cys/Met-Metab_PyrdxlP-dep_enz"/>
</dbReference>
<reference evidence="6 7" key="1">
    <citation type="submission" date="2015-06" db="EMBL/GenBank/DDBJ databases">
        <title>A Comprehensive Approach to Explore the Metabolic and Phylogenetic Diversity of Bacterial Steroid Degradation in the Environment: Testosterone as an Example.</title>
        <authorList>
            <person name="Yang F.-C."/>
            <person name="Chen Y.-L."/>
            <person name="Yu C.-P."/>
            <person name="Tang S.-L."/>
            <person name="Wang P.-H."/>
            <person name="Ismail W."/>
            <person name="Wang C.-H."/>
            <person name="Yang C.-Y."/>
            <person name="Chiang Y.-R."/>
        </authorList>
    </citation>
    <scope>NUCLEOTIDE SEQUENCE [LARGE SCALE GENOMIC DNA]</scope>
    <source>
        <strain evidence="6 7">DSM 18526</strain>
    </source>
</reference>
<dbReference type="InterPro" id="IPR015421">
    <property type="entry name" value="PyrdxlP-dep_Trfase_major"/>
</dbReference>
<evidence type="ECO:0000313" key="7">
    <source>
        <dbReference type="Proteomes" id="UP000070250"/>
    </source>
</evidence>
<dbReference type="RefSeq" id="WP_083536376.1">
    <property type="nucleotide sequence ID" value="NZ_CP011971.1"/>
</dbReference>
<dbReference type="PATRIC" id="fig|465721.4.peg.541"/>
<dbReference type="GO" id="GO:0019346">
    <property type="term" value="P:transsulfuration"/>
    <property type="evidence" value="ECO:0007669"/>
    <property type="project" value="InterPro"/>
</dbReference>
<dbReference type="STRING" id="465721.ACG33_02485"/>
<dbReference type="AlphaFoldDB" id="A0A127F8R5"/>
<keyword evidence="6" id="KW-0456">Lyase</keyword>
<dbReference type="PROSITE" id="PS00868">
    <property type="entry name" value="CYS_MET_METAB_PP"/>
    <property type="match status" value="1"/>
</dbReference>
<dbReference type="GO" id="GO:0004123">
    <property type="term" value="F:cystathionine gamma-lyase activity"/>
    <property type="evidence" value="ECO:0007669"/>
    <property type="project" value="TreeGrafter"/>
</dbReference>
<sequence>MSFKSTDTFTSTSKPASGLRFSTRCIHAGQAPDPATGAVMPPIYTTSTYAQSSPGVHQGYEYSRTANPTRGAWERCIADLEGGTHGFAFASGMAATATLLELIDGGSHIVAMDDLYGGTFRLFERVRRRTANLEITFADLAQPGALEAAVRADTRMIWMESPTNPLLRLVDIAAVSAFARRQGILTVVDNTFASPWVQRPLELGADIVMHSATKYLNGHSDMIGGVAVTGDAALAEQIGFLQNAVGAVSGPFDSFLALRGLKTLALRMRQASESALRIADWLQAQPKVARVLYPGLPSHPQHALAKRQMRNGFSGIVTFFIKGGLDEARSFLEHCRLFTIAESLGGVESLVDHPGLMTHASIPPDKRQALGIDDTLIRLSVGIEDVEDLIEDLRNALGNVRD</sequence>
<dbReference type="EMBL" id="CP011971">
    <property type="protein sequence ID" value="AMN45995.1"/>
    <property type="molecule type" value="Genomic_DNA"/>
</dbReference>
<evidence type="ECO:0000256" key="2">
    <source>
        <dbReference type="ARBA" id="ARBA00009077"/>
    </source>
</evidence>
<evidence type="ECO:0000313" key="6">
    <source>
        <dbReference type="EMBL" id="AMN45995.1"/>
    </source>
</evidence>
<dbReference type="GO" id="GO:0030170">
    <property type="term" value="F:pyridoxal phosphate binding"/>
    <property type="evidence" value="ECO:0007669"/>
    <property type="project" value="InterPro"/>
</dbReference>
<dbReference type="SUPFAM" id="SSF53383">
    <property type="entry name" value="PLP-dependent transferases"/>
    <property type="match status" value="1"/>
</dbReference>
<protein>
    <submittedName>
        <fullName evidence="6">Cystathionine beta-lyase</fullName>
    </submittedName>
</protein>
<comment type="similarity">
    <text evidence="2 5">Belongs to the trans-sulfuration enzymes family.</text>
</comment>
<dbReference type="KEGG" id="sdf:ACG33_02485"/>
<dbReference type="GO" id="GO:0005737">
    <property type="term" value="C:cytoplasm"/>
    <property type="evidence" value="ECO:0007669"/>
    <property type="project" value="TreeGrafter"/>
</dbReference>
<accession>A0A127F8R5</accession>
<evidence type="ECO:0000256" key="4">
    <source>
        <dbReference type="PIRSR" id="PIRSR001434-2"/>
    </source>
</evidence>
<comment type="cofactor">
    <cofactor evidence="1 5">
        <name>pyridoxal 5'-phosphate</name>
        <dbReference type="ChEBI" id="CHEBI:597326"/>
    </cofactor>
</comment>
<evidence type="ECO:0000256" key="3">
    <source>
        <dbReference type="ARBA" id="ARBA00022898"/>
    </source>
</evidence>
<dbReference type="FunFam" id="3.90.1150.10:FF:000008">
    <property type="entry name" value="Cystathionine gamma-synthase"/>
    <property type="match status" value="1"/>
</dbReference>
<evidence type="ECO:0000256" key="5">
    <source>
        <dbReference type="RuleBase" id="RU362118"/>
    </source>
</evidence>
<keyword evidence="3 4" id="KW-0663">Pyridoxal phosphate</keyword>
<keyword evidence="7" id="KW-1185">Reference proteome</keyword>
<dbReference type="Pfam" id="PF01053">
    <property type="entry name" value="Cys_Met_Meta_PP"/>
    <property type="match status" value="1"/>
</dbReference>
<proteinExistence type="inferred from homology"/>
<dbReference type="Gene3D" id="3.40.640.10">
    <property type="entry name" value="Type I PLP-dependent aspartate aminotransferase-like (Major domain)"/>
    <property type="match status" value="1"/>
</dbReference>
<dbReference type="InterPro" id="IPR015424">
    <property type="entry name" value="PyrdxlP-dep_Trfase"/>
</dbReference>
<feature type="modified residue" description="N6-(pyridoxal phosphate)lysine" evidence="4">
    <location>
        <position position="214"/>
    </location>
</feature>
<dbReference type="Proteomes" id="UP000070250">
    <property type="component" value="Chromosome"/>
</dbReference>
<dbReference type="GO" id="GO:0003962">
    <property type="term" value="F:cystathionine gamma-synthase activity"/>
    <property type="evidence" value="ECO:0007669"/>
    <property type="project" value="TreeGrafter"/>
</dbReference>
<dbReference type="InterPro" id="IPR054542">
    <property type="entry name" value="Cys_met_metab_PP"/>
</dbReference>
<dbReference type="OrthoDB" id="9805807at2"/>
<dbReference type="GO" id="GO:0019343">
    <property type="term" value="P:cysteine biosynthetic process via cystathionine"/>
    <property type="evidence" value="ECO:0007669"/>
    <property type="project" value="TreeGrafter"/>
</dbReference>
<dbReference type="PANTHER" id="PTHR11808">
    <property type="entry name" value="TRANS-SULFURATION ENZYME FAMILY MEMBER"/>
    <property type="match status" value="1"/>
</dbReference>
<dbReference type="PIRSF" id="PIRSF001434">
    <property type="entry name" value="CGS"/>
    <property type="match status" value="1"/>
</dbReference>
<name>A0A127F8R5_STEDE</name>
<organism evidence="6 7">
    <name type="scientific">Steroidobacter denitrificans</name>
    <dbReference type="NCBI Taxonomy" id="465721"/>
    <lineage>
        <taxon>Bacteria</taxon>
        <taxon>Pseudomonadati</taxon>
        <taxon>Pseudomonadota</taxon>
        <taxon>Gammaproteobacteria</taxon>
        <taxon>Steroidobacterales</taxon>
        <taxon>Steroidobacteraceae</taxon>
        <taxon>Steroidobacter</taxon>
    </lineage>
</organism>
<dbReference type="Gene3D" id="3.90.1150.10">
    <property type="entry name" value="Aspartate Aminotransferase, domain 1"/>
    <property type="match status" value="1"/>
</dbReference>